<dbReference type="PROSITE" id="PS50883">
    <property type="entry name" value="EAL"/>
    <property type="match status" value="1"/>
</dbReference>
<dbReference type="PANTHER" id="PTHR44757:SF2">
    <property type="entry name" value="BIOFILM ARCHITECTURE MAINTENANCE PROTEIN MBAA"/>
    <property type="match status" value="1"/>
</dbReference>
<keyword evidence="1" id="KW-0812">Transmembrane</keyword>
<accession>A0A563F1J0</accession>
<dbReference type="FunFam" id="3.30.70.270:FF:000001">
    <property type="entry name" value="Diguanylate cyclase domain protein"/>
    <property type="match status" value="1"/>
</dbReference>
<feature type="transmembrane region" description="Helical" evidence="1">
    <location>
        <begin position="12"/>
        <end position="33"/>
    </location>
</feature>
<dbReference type="InterPro" id="IPR001633">
    <property type="entry name" value="EAL_dom"/>
</dbReference>
<dbReference type="Pfam" id="PF00563">
    <property type="entry name" value="EAL"/>
    <property type="match status" value="1"/>
</dbReference>
<sequence length="656" mass="71307">MLTKMLEARSIARGAVVGLALGLIGLTGLSLWGNISMQRATSRLDALNDVSDQWNQILQRVDVEDHAMSDYLRSRGNDVLRQPLASAAGSALEHLAWLESHGAPDDVATVTRVRELYRTYTTIQQEILTSGDRQDLGRLELQGDEAKLALISLRKQLSAIIQVKRVHTAEYLDEADQKNRGLQVATFAAFGLNLGLVGLCAAVLISYRRRILRQVARNEHEALHDALTGLANRTLLAQRTEEAIERSRGSGEPVGLLLVDLNRFKEVNDTLGHVCGDRLLQRVAARLADAVRQDDTVARLGGDEFAVLLPRISSVTGAAEVAERMHAALGGPVDLDGLSVEVDGSIGIAVYPLDSTDADELLKYADIAMYAAKRNHLGVARYEPSLDEHSTARLAVVSELRRAIDHGELVLHYQPKAVTCSGAICGVEALARWQHPRRGLLGPGEFIPAAEENGLIGSLTRYVLSSALRQCHAWLMDGCTMPVSVNVGAQCLLDPTFPDQVAGLLDRHQVPPHMLTLEITESAIVADPARANLVLGELADSGVSLSIDDFGTGYSSIAYLQSMRVHEMKLDRLFVTELCSNPRNNAIVRTLLELAHAFELQVVAEGVEDGETWAALAELGCGIVQGFYLSKPLPADEFAAWLQQDGSRAHTRLAEL</sequence>
<dbReference type="Proteomes" id="UP000316639">
    <property type="component" value="Unassembled WGS sequence"/>
</dbReference>
<evidence type="ECO:0000313" key="5">
    <source>
        <dbReference type="Proteomes" id="UP000316639"/>
    </source>
</evidence>
<dbReference type="PANTHER" id="PTHR44757">
    <property type="entry name" value="DIGUANYLATE CYCLASE DGCP"/>
    <property type="match status" value="1"/>
</dbReference>
<feature type="transmembrane region" description="Helical" evidence="1">
    <location>
        <begin position="187"/>
        <end position="207"/>
    </location>
</feature>
<dbReference type="EMBL" id="VOBR01000002">
    <property type="protein sequence ID" value="TWP53830.1"/>
    <property type="molecule type" value="Genomic_DNA"/>
</dbReference>
<organism evidence="4 5">
    <name type="scientific">Lentzea tibetensis</name>
    <dbReference type="NCBI Taxonomy" id="2591470"/>
    <lineage>
        <taxon>Bacteria</taxon>
        <taxon>Bacillati</taxon>
        <taxon>Actinomycetota</taxon>
        <taxon>Actinomycetes</taxon>
        <taxon>Pseudonocardiales</taxon>
        <taxon>Pseudonocardiaceae</taxon>
        <taxon>Lentzea</taxon>
    </lineage>
</organism>
<proteinExistence type="predicted"/>
<comment type="caution">
    <text evidence="4">The sequence shown here is derived from an EMBL/GenBank/DDBJ whole genome shotgun (WGS) entry which is preliminary data.</text>
</comment>
<dbReference type="SMART" id="SM00052">
    <property type="entry name" value="EAL"/>
    <property type="match status" value="1"/>
</dbReference>
<dbReference type="OrthoDB" id="23692at2"/>
<keyword evidence="5" id="KW-1185">Reference proteome</keyword>
<evidence type="ECO:0000256" key="1">
    <source>
        <dbReference type="SAM" id="Phobius"/>
    </source>
</evidence>
<dbReference type="SUPFAM" id="SSF141868">
    <property type="entry name" value="EAL domain-like"/>
    <property type="match status" value="1"/>
</dbReference>
<evidence type="ECO:0000313" key="4">
    <source>
        <dbReference type="EMBL" id="TWP53830.1"/>
    </source>
</evidence>
<name>A0A563F1J0_9PSEU</name>
<dbReference type="AlphaFoldDB" id="A0A563F1J0"/>
<dbReference type="NCBIfam" id="TIGR00254">
    <property type="entry name" value="GGDEF"/>
    <property type="match status" value="1"/>
</dbReference>
<dbReference type="InterPro" id="IPR000160">
    <property type="entry name" value="GGDEF_dom"/>
</dbReference>
<feature type="domain" description="EAL" evidence="2">
    <location>
        <begin position="393"/>
        <end position="646"/>
    </location>
</feature>
<keyword evidence="1" id="KW-1133">Transmembrane helix</keyword>
<dbReference type="CDD" id="cd01949">
    <property type="entry name" value="GGDEF"/>
    <property type="match status" value="1"/>
</dbReference>
<feature type="domain" description="GGDEF" evidence="3">
    <location>
        <begin position="252"/>
        <end position="382"/>
    </location>
</feature>
<dbReference type="InterPro" id="IPR035919">
    <property type="entry name" value="EAL_sf"/>
</dbReference>
<reference evidence="4 5" key="1">
    <citation type="submission" date="2019-07" db="EMBL/GenBank/DDBJ databases">
        <title>Lentzea xizangensis sp. nov., isolated from Qinghai-Tibetan Plateau Soils.</title>
        <authorList>
            <person name="Huang J."/>
        </authorList>
    </citation>
    <scope>NUCLEOTIDE SEQUENCE [LARGE SCALE GENOMIC DNA]</scope>
    <source>
        <strain evidence="4 5">FXJ1.1311</strain>
    </source>
</reference>
<evidence type="ECO:0000259" key="3">
    <source>
        <dbReference type="PROSITE" id="PS50887"/>
    </source>
</evidence>
<dbReference type="SUPFAM" id="SSF55073">
    <property type="entry name" value="Nucleotide cyclase"/>
    <property type="match status" value="1"/>
</dbReference>
<gene>
    <name evidence="4" type="ORF">FKR81_03475</name>
</gene>
<protein>
    <submittedName>
        <fullName evidence="4">EAL domain-containing protein</fullName>
    </submittedName>
</protein>
<dbReference type="RefSeq" id="WP_146349426.1">
    <property type="nucleotide sequence ID" value="NZ_VOBR01000002.1"/>
</dbReference>
<dbReference type="InterPro" id="IPR029787">
    <property type="entry name" value="Nucleotide_cyclase"/>
</dbReference>
<dbReference type="Pfam" id="PF00990">
    <property type="entry name" value="GGDEF"/>
    <property type="match status" value="1"/>
</dbReference>
<dbReference type="InterPro" id="IPR052155">
    <property type="entry name" value="Biofilm_reg_signaling"/>
</dbReference>
<dbReference type="CDD" id="cd01948">
    <property type="entry name" value="EAL"/>
    <property type="match status" value="1"/>
</dbReference>
<keyword evidence="1" id="KW-0472">Membrane</keyword>
<dbReference type="PROSITE" id="PS50887">
    <property type="entry name" value="GGDEF"/>
    <property type="match status" value="1"/>
</dbReference>
<evidence type="ECO:0000259" key="2">
    <source>
        <dbReference type="PROSITE" id="PS50883"/>
    </source>
</evidence>
<dbReference type="InterPro" id="IPR043128">
    <property type="entry name" value="Rev_trsase/Diguanyl_cyclase"/>
</dbReference>
<dbReference type="Gene3D" id="3.30.70.270">
    <property type="match status" value="1"/>
</dbReference>
<dbReference type="Gene3D" id="3.20.20.450">
    <property type="entry name" value="EAL domain"/>
    <property type="match status" value="1"/>
</dbReference>
<dbReference type="SMART" id="SM00267">
    <property type="entry name" value="GGDEF"/>
    <property type="match status" value="1"/>
</dbReference>